<reference evidence="7 8" key="1">
    <citation type="journal article" date="2015" name="Nat. Commun.">
        <title>Outbred genome sequencing and CRISPR/Cas9 gene editing in butterflies.</title>
        <authorList>
            <person name="Li X."/>
            <person name="Fan D."/>
            <person name="Zhang W."/>
            <person name="Liu G."/>
            <person name="Zhang L."/>
            <person name="Zhao L."/>
            <person name="Fang X."/>
            <person name="Chen L."/>
            <person name="Dong Y."/>
            <person name="Chen Y."/>
            <person name="Ding Y."/>
            <person name="Zhao R."/>
            <person name="Feng M."/>
            <person name="Zhu Y."/>
            <person name="Feng Y."/>
            <person name="Jiang X."/>
            <person name="Zhu D."/>
            <person name="Xiang H."/>
            <person name="Feng X."/>
            <person name="Li S."/>
            <person name="Wang J."/>
            <person name="Zhang G."/>
            <person name="Kronforst M.R."/>
            <person name="Wang W."/>
        </authorList>
    </citation>
    <scope>NUCLEOTIDE SEQUENCE [LARGE SCALE GENOMIC DNA]</scope>
    <source>
        <strain evidence="7">Ya'a_city_454_Px</strain>
        <tissue evidence="7">Whole body</tissue>
    </source>
</reference>
<dbReference type="GO" id="GO:0003714">
    <property type="term" value="F:transcription corepressor activity"/>
    <property type="evidence" value="ECO:0007669"/>
    <property type="project" value="InterPro"/>
</dbReference>
<evidence type="ECO:0000313" key="8">
    <source>
        <dbReference type="Proteomes" id="UP000053268"/>
    </source>
</evidence>
<feature type="region of interest" description="Disordered" evidence="5">
    <location>
        <begin position="95"/>
        <end position="130"/>
    </location>
</feature>
<proteinExistence type="predicted"/>
<keyword evidence="1" id="KW-0479">Metal-binding</keyword>
<dbReference type="Gene3D" id="6.10.140.2220">
    <property type="match status" value="1"/>
</dbReference>
<dbReference type="PANTHER" id="PTHR10379:SF14">
    <property type="entry name" value="NERVY, ISOFORM D"/>
    <property type="match status" value="1"/>
</dbReference>
<dbReference type="Pfam" id="PF01753">
    <property type="entry name" value="zf-MYND"/>
    <property type="match status" value="1"/>
</dbReference>
<dbReference type="InterPro" id="IPR002893">
    <property type="entry name" value="Znf_MYND"/>
</dbReference>
<dbReference type="PROSITE" id="PS50865">
    <property type="entry name" value="ZF_MYND_2"/>
    <property type="match status" value="1"/>
</dbReference>
<evidence type="ECO:0000256" key="5">
    <source>
        <dbReference type="SAM" id="MobiDB-lite"/>
    </source>
</evidence>
<gene>
    <name evidence="7" type="ORF">RR46_07031</name>
</gene>
<keyword evidence="2 4" id="KW-0863">Zinc-finger</keyword>
<evidence type="ECO:0000256" key="4">
    <source>
        <dbReference type="PROSITE-ProRule" id="PRU00134"/>
    </source>
</evidence>
<name>A0A194QAJ9_PAPXU</name>
<evidence type="ECO:0000256" key="2">
    <source>
        <dbReference type="ARBA" id="ARBA00022771"/>
    </source>
</evidence>
<evidence type="ECO:0000256" key="1">
    <source>
        <dbReference type="ARBA" id="ARBA00022723"/>
    </source>
</evidence>
<dbReference type="PROSITE" id="PS01360">
    <property type="entry name" value="ZF_MYND_1"/>
    <property type="match status" value="1"/>
</dbReference>
<dbReference type="STRING" id="66420.A0A194QAJ9"/>
<dbReference type="SUPFAM" id="SSF144232">
    <property type="entry name" value="HIT/MYND zinc finger-like"/>
    <property type="match status" value="1"/>
</dbReference>
<dbReference type="PANTHER" id="PTHR10379">
    <property type="entry name" value="MTG8 ETO EIGHT TWENTY ONE PROTEIN"/>
    <property type="match status" value="1"/>
</dbReference>
<feature type="compositionally biased region" description="Polar residues" evidence="5">
    <location>
        <begin position="97"/>
        <end position="107"/>
    </location>
</feature>
<dbReference type="GO" id="GO:0008270">
    <property type="term" value="F:zinc ion binding"/>
    <property type="evidence" value="ECO:0007669"/>
    <property type="project" value="UniProtKB-KW"/>
</dbReference>
<feature type="compositionally biased region" description="Polar residues" evidence="5">
    <location>
        <begin position="118"/>
        <end position="130"/>
    </location>
</feature>
<dbReference type="GO" id="GO:0005634">
    <property type="term" value="C:nucleus"/>
    <property type="evidence" value="ECO:0007669"/>
    <property type="project" value="TreeGrafter"/>
</dbReference>
<sequence>MLKRALPLFKGVNSIQYRVNFKNVKHKVDNSMQLKLPGLQRDASRACVSCGMHADAYCSRCAVTPYCSLACQQRDWSARHHAVCHNLARLAVGNAPNPVSTAPTNLPTKPPAAESHDLNNQWSGLQTGTF</sequence>
<accession>A0A194QAJ9</accession>
<evidence type="ECO:0000256" key="3">
    <source>
        <dbReference type="ARBA" id="ARBA00022833"/>
    </source>
</evidence>
<evidence type="ECO:0000313" key="7">
    <source>
        <dbReference type="EMBL" id="KPJ00441.1"/>
    </source>
</evidence>
<feature type="domain" description="MYND-type" evidence="6">
    <location>
        <begin position="47"/>
        <end position="84"/>
    </location>
</feature>
<dbReference type="Proteomes" id="UP000053268">
    <property type="component" value="Unassembled WGS sequence"/>
</dbReference>
<organism evidence="7 8">
    <name type="scientific">Papilio xuthus</name>
    <name type="common">Asian swallowtail butterfly</name>
    <dbReference type="NCBI Taxonomy" id="66420"/>
    <lineage>
        <taxon>Eukaryota</taxon>
        <taxon>Metazoa</taxon>
        <taxon>Ecdysozoa</taxon>
        <taxon>Arthropoda</taxon>
        <taxon>Hexapoda</taxon>
        <taxon>Insecta</taxon>
        <taxon>Pterygota</taxon>
        <taxon>Neoptera</taxon>
        <taxon>Endopterygota</taxon>
        <taxon>Lepidoptera</taxon>
        <taxon>Glossata</taxon>
        <taxon>Ditrysia</taxon>
        <taxon>Papilionoidea</taxon>
        <taxon>Papilionidae</taxon>
        <taxon>Papilioninae</taxon>
        <taxon>Papilio</taxon>
    </lineage>
</organism>
<keyword evidence="8" id="KW-1185">Reference proteome</keyword>
<dbReference type="AlphaFoldDB" id="A0A194QAJ9"/>
<dbReference type="InterPro" id="IPR013289">
    <property type="entry name" value="CBFA2T1/2/3"/>
</dbReference>
<evidence type="ECO:0000259" key="6">
    <source>
        <dbReference type="PROSITE" id="PS50865"/>
    </source>
</evidence>
<dbReference type="EMBL" id="KQ459463">
    <property type="protein sequence ID" value="KPJ00441.1"/>
    <property type="molecule type" value="Genomic_DNA"/>
</dbReference>
<keyword evidence="3" id="KW-0862">Zinc</keyword>
<protein>
    <submittedName>
        <fullName evidence="7">Tudor domain-containing protein 1</fullName>
    </submittedName>
</protein>